<dbReference type="OMA" id="NVKICAV"/>
<protein>
    <recommendedName>
        <fullName evidence="1">CxC6 like cysteine cluster associated with KDZ domain-containing protein</fullName>
    </recommendedName>
</protein>
<dbReference type="Proteomes" id="UP000030653">
    <property type="component" value="Unassembled WGS sequence"/>
</dbReference>
<evidence type="ECO:0000259" key="1">
    <source>
        <dbReference type="Pfam" id="PF18721"/>
    </source>
</evidence>
<accession>M5GDU7</accession>
<dbReference type="OrthoDB" id="2501483at2759"/>
<gene>
    <name evidence="2" type="ORF">DACRYDRAFT_51047</name>
</gene>
<keyword evidence="3" id="KW-1185">Reference proteome</keyword>
<dbReference type="AlphaFoldDB" id="M5GDU7"/>
<dbReference type="GeneID" id="63690088"/>
<organism evidence="2 3">
    <name type="scientific">Dacryopinax primogenitus (strain DJM 731)</name>
    <name type="common">Brown rot fungus</name>
    <dbReference type="NCBI Taxonomy" id="1858805"/>
    <lineage>
        <taxon>Eukaryota</taxon>
        <taxon>Fungi</taxon>
        <taxon>Dikarya</taxon>
        <taxon>Basidiomycota</taxon>
        <taxon>Agaricomycotina</taxon>
        <taxon>Dacrymycetes</taxon>
        <taxon>Dacrymycetales</taxon>
        <taxon>Dacrymycetaceae</taxon>
        <taxon>Dacryopinax</taxon>
    </lineage>
</organism>
<dbReference type="HOGENOM" id="CLU_004966_1_0_1"/>
<dbReference type="STRING" id="1858805.M5GDU7"/>
<proteinExistence type="predicted"/>
<dbReference type="EMBL" id="JH795861">
    <property type="protein sequence ID" value="EJU02693.1"/>
    <property type="molecule type" value="Genomic_DNA"/>
</dbReference>
<evidence type="ECO:0000313" key="2">
    <source>
        <dbReference type="EMBL" id="EJU02693.1"/>
    </source>
</evidence>
<feature type="domain" description="CxC6 like cysteine cluster associated with KDZ" evidence="1">
    <location>
        <begin position="1"/>
        <end position="63"/>
    </location>
</feature>
<feature type="non-terminal residue" evidence="2">
    <location>
        <position position="1"/>
    </location>
</feature>
<name>M5GDU7_DACPD</name>
<sequence>ITDGITIGHPCCSVHNCSEDLPAITARFCNTHKELQNICSIQGCFQPVQQGCLTCSDPEHLYVQTMYEERGKSMLHLTHCLAAHTTIQPSTLLLETGHSKLGQSWTHNEQLIVCPCGIIVAHVTLFGGEAISSVADMLQVVFPMKTSVPDVLFYDNNCHLHCHLAAQGDQHFTGMVQPVNMFHFKSKHSENDAYCGQHCNLLLFPALYNVTTKSWVFNSSAAEQCNVWLKGYDAMVHDLDATCFNFFLDEMIKERN</sequence>
<evidence type="ECO:0000313" key="3">
    <source>
        <dbReference type="Proteomes" id="UP000030653"/>
    </source>
</evidence>
<dbReference type="RefSeq" id="XP_040629587.1">
    <property type="nucleotide sequence ID" value="XM_040775026.1"/>
</dbReference>
<dbReference type="Pfam" id="PF18721">
    <property type="entry name" value="CxC6"/>
    <property type="match status" value="1"/>
</dbReference>
<dbReference type="InterPro" id="IPR040898">
    <property type="entry name" value="CxC6"/>
</dbReference>
<reference evidence="2 3" key="1">
    <citation type="journal article" date="2012" name="Science">
        <title>The Paleozoic origin of enzymatic lignin decomposition reconstructed from 31 fungal genomes.</title>
        <authorList>
            <person name="Floudas D."/>
            <person name="Binder M."/>
            <person name="Riley R."/>
            <person name="Barry K."/>
            <person name="Blanchette R.A."/>
            <person name="Henrissat B."/>
            <person name="Martinez A.T."/>
            <person name="Otillar R."/>
            <person name="Spatafora J.W."/>
            <person name="Yadav J.S."/>
            <person name="Aerts A."/>
            <person name="Benoit I."/>
            <person name="Boyd A."/>
            <person name="Carlson A."/>
            <person name="Copeland A."/>
            <person name="Coutinho P.M."/>
            <person name="de Vries R.P."/>
            <person name="Ferreira P."/>
            <person name="Findley K."/>
            <person name="Foster B."/>
            <person name="Gaskell J."/>
            <person name="Glotzer D."/>
            <person name="Gorecki P."/>
            <person name="Heitman J."/>
            <person name="Hesse C."/>
            <person name="Hori C."/>
            <person name="Igarashi K."/>
            <person name="Jurgens J.A."/>
            <person name="Kallen N."/>
            <person name="Kersten P."/>
            <person name="Kohler A."/>
            <person name="Kuees U."/>
            <person name="Kumar T.K.A."/>
            <person name="Kuo A."/>
            <person name="LaButti K."/>
            <person name="Larrondo L.F."/>
            <person name="Lindquist E."/>
            <person name="Ling A."/>
            <person name="Lombard V."/>
            <person name="Lucas S."/>
            <person name="Lundell T."/>
            <person name="Martin R."/>
            <person name="McLaughlin D.J."/>
            <person name="Morgenstern I."/>
            <person name="Morin E."/>
            <person name="Murat C."/>
            <person name="Nagy L.G."/>
            <person name="Nolan M."/>
            <person name="Ohm R.A."/>
            <person name="Patyshakuliyeva A."/>
            <person name="Rokas A."/>
            <person name="Ruiz-Duenas F.J."/>
            <person name="Sabat G."/>
            <person name="Salamov A."/>
            <person name="Samejima M."/>
            <person name="Schmutz J."/>
            <person name="Slot J.C."/>
            <person name="St John F."/>
            <person name="Stenlid J."/>
            <person name="Sun H."/>
            <person name="Sun S."/>
            <person name="Syed K."/>
            <person name="Tsang A."/>
            <person name="Wiebenga A."/>
            <person name="Young D."/>
            <person name="Pisabarro A."/>
            <person name="Eastwood D.C."/>
            <person name="Martin F."/>
            <person name="Cullen D."/>
            <person name="Grigoriev I.V."/>
            <person name="Hibbett D.S."/>
        </authorList>
    </citation>
    <scope>NUCLEOTIDE SEQUENCE [LARGE SCALE GENOMIC DNA]</scope>
    <source>
        <strain evidence="2 3">DJM-731 SS1</strain>
    </source>
</reference>